<evidence type="ECO:0000256" key="11">
    <source>
        <dbReference type="HAMAP-Rule" id="MF_01398"/>
    </source>
</evidence>
<keyword evidence="7 11" id="KW-0406">Ion transport</keyword>
<accession>A0A8F6U4S0</accession>
<comment type="function">
    <text evidence="11">Component of the F(0) channel, it forms part of the peripheral stalk, linking F(1) to F(0).</text>
</comment>
<keyword evidence="14" id="KW-0934">Plastid</keyword>
<dbReference type="Pfam" id="PF00430">
    <property type="entry name" value="ATP-synt_B"/>
    <property type="match status" value="1"/>
</dbReference>
<evidence type="ECO:0000256" key="3">
    <source>
        <dbReference type="ARBA" id="ARBA00022547"/>
    </source>
</evidence>
<geneLocation type="chloroplast" evidence="14"/>
<sequence>MSEIINTINPMSKWPLASQFGFNLDIFDTNLINLGVVIGTLLYFGNEVITNLLSKRKDMILSSIKDAEERYQDAIEKLKQAKIDLEKAKFKANEIRIQASTQMEIEKNELIDAASRDSKHLEESKNLAIHLEEQRILEEMRREVSRLALQKTLIILNNRLTSQLQVEMIDYNIDLFFNTFQVPINLQYNQFN</sequence>
<keyword evidence="5 11" id="KW-0375">Hydrogen ion transport</keyword>
<proteinExistence type="inferred from homology"/>
<feature type="coiled-coil region" evidence="13">
    <location>
        <begin position="61"/>
        <end position="98"/>
    </location>
</feature>
<name>A0A8F6U4S0_9VIRI</name>
<comment type="subcellular location">
    <subcellularLocation>
        <location evidence="1">Membrane</location>
        <topology evidence="1">Single-pass membrane protein</topology>
    </subcellularLocation>
    <subcellularLocation>
        <location evidence="11">Plastid</location>
        <location evidence="11">Chloroplast thylakoid membrane</location>
        <topology evidence="11">Single-pass membrane protein</topology>
    </subcellularLocation>
</comment>
<keyword evidence="9 11" id="KW-0066">ATP synthesis</keyword>
<dbReference type="PANTHER" id="PTHR34264">
    <property type="entry name" value="ATP SYNTHASE SUBUNIT B, CHLOROPLASTIC"/>
    <property type="match status" value="1"/>
</dbReference>
<evidence type="ECO:0000256" key="7">
    <source>
        <dbReference type="ARBA" id="ARBA00023065"/>
    </source>
</evidence>
<dbReference type="GO" id="GO:0045259">
    <property type="term" value="C:proton-transporting ATP synthase complex"/>
    <property type="evidence" value="ECO:0007669"/>
    <property type="project" value="UniProtKB-KW"/>
</dbReference>
<evidence type="ECO:0000256" key="2">
    <source>
        <dbReference type="ARBA" id="ARBA00022448"/>
    </source>
</evidence>
<organism evidence="14">
    <name type="scientific">Nitellopsis obtusa</name>
    <dbReference type="NCBI Taxonomy" id="40811"/>
    <lineage>
        <taxon>Eukaryota</taxon>
        <taxon>Viridiplantae</taxon>
        <taxon>Streptophyta</taxon>
        <taxon>Charophyceae</taxon>
        <taxon>Charales</taxon>
        <taxon>Characeae</taxon>
        <taxon>Nitellopsis</taxon>
    </lineage>
</organism>
<dbReference type="PANTHER" id="PTHR34264:SF3">
    <property type="entry name" value="ATP SYNTHASE SUBUNIT B, CHLOROPLASTIC"/>
    <property type="match status" value="1"/>
</dbReference>
<dbReference type="HAMAP" id="MF_01398">
    <property type="entry name" value="ATP_synth_b_bprime"/>
    <property type="match status" value="1"/>
</dbReference>
<keyword evidence="6 11" id="KW-1133">Transmembrane helix</keyword>
<keyword evidence="3 11" id="KW-0138">CF(0)</keyword>
<dbReference type="CDD" id="cd06503">
    <property type="entry name" value="ATP-synt_Fo_b"/>
    <property type="match status" value="1"/>
</dbReference>
<evidence type="ECO:0000256" key="1">
    <source>
        <dbReference type="ARBA" id="ARBA00004167"/>
    </source>
</evidence>
<keyword evidence="4 11" id="KW-0812">Transmembrane</keyword>
<evidence type="ECO:0000256" key="8">
    <source>
        <dbReference type="ARBA" id="ARBA00023136"/>
    </source>
</evidence>
<dbReference type="GO" id="GO:0009535">
    <property type="term" value="C:chloroplast thylakoid membrane"/>
    <property type="evidence" value="ECO:0007669"/>
    <property type="project" value="UniProtKB-SubCell"/>
</dbReference>
<comment type="function">
    <text evidence="10 11">F(1)F(0) ATP synthase produces ATP from ADP in the presence of a proton or sodium gradient. F-type ATPases consist of two structural domains, F(1) containing the extramembraneous catalytic core and F(0) containing the membrane proton channel, linked together by a central stalk and a peripheral stalk. During catalysis, ATP synthesis in the catalytic domain of F(1) is coupled via a rotary mechanism of the central stalk subunits to proton translocation.</text>
</comment>
<evidence type="ECO:0000256" key="6">
    <source>
        <dbReference type="ARBA" id="ARBA00022989"/>
    </source>
</evidence>
<keyword evidence="8 11" id="KW-0472">Membrane</keyword>
<dbReference type="EMBL" id="MW556321">
    <property type="protein sequence ID" value="QXT44754.1"/>
    <property type="molecule type" value="Genomic_DNA"/>
</dbReference>
<evidence type="ECO:0000256" key="13">
    <source>
        <dbReference type="SAM" id="Coils"/>
    </source>
</evidence>
<dbReference type="GO" id="GO:0046933">
    <property type="term" value="F:proton-transporting ATP synthase activity, rotational mechanism"/>
    <property type="evidence" value="ECO:0007669"/>
    <property type="project" value="UniProtKB-UniRule"/>
</dbReference>
<evidence type="ECO:0000256" key="10">
    <source>
        <dbReference type="ARBA" id="ARBA00025198"/>
    </source>
</evidence>
<evidence type="ECO:0000313" key="14">
    <source>
        <dbReference type="EMBL" id="QXT44754.1"/>
    </source>
</evidence>
<keyword evidence="13" id="KW-0175">Coiled coil</keyword>
<reference evidence="14" key="1">
    <citation type="journal article" date="2021" name="Biol. Invasions">
        <title>Global high-throughput genotyping of organellar genomes reveals insights into the origin and spread of invasive starry stonewort (Nitellopsis obtusa).</title>
        <authorList>
            <person name="Sleith R.S."/>
            <person name="Karol K.G."/>
        </authorList>
    </citation>
    <scope>NUCLEOTIDE SEQUENCE</scope>
    <source>
        <strain evidence="14">KGK5729</strain>
    </source>
</reference>
<evidence type="ECO:0000256" key="5">
    <source>
        <dbReference type="ARBA" id="ARBA00022781"/>
    </source>
</evidence>
<dbReference type="InterPro" id="IPR002146">
    <property type="entry name" value="ATP_synth_b/b'su_bac/chlpt"/>
</dbReference>
<dbReference type="AlphaFoldDB" id="A0A8F6U4S0"/>
<comment type="miscellaneous">
    <text evidence="11">In plastids the F-type ATPase is also known as CF(1)CF(0).</text>
</comment>
<keyword evidence="11" id="KW-0793">Thylakoid</keyword>
<comment type="subunit">
    <text evidence="11">F-type ATPases have 2 components, F(1) - the catalytic core - and F(0) - the membrane proton channel. F(1) has five subunits: alpha(3), beta(3), gamma(1), delta(1), epsilon(1). F(0) has four main subunits: a(1), b(1), b'(1) and c(10-14). The alpha and beta chains form an alternating ring which encloses part of the gamma chain. F(1) is attached to F(0) by a central stalk formed by the gamma and epsilon chains, while a peripheral stalk is formed by the delta, b and b' chains.</text>
</comment>
<gene>
    <name evidence="11 14" type="primary">atpF</name>
</gene>
<evidence type="ECO:0000256" key="4">
    <source>
        <dbReference type="ARBA" id="ARBA00022692"/>
    </source>
</evidence>
<evidence type="ECO:0000256" key="9">
    <source>
        <dbReference type="ARBA" id="ARBA00023310"/>
    </source>
</evidence>
<keyword evidence="2 11" id="KW-0813">Transport</keyword>
<comment type="similarity">
    <text evidence="11 12">Belongs to the ATPase B chain family.</text>
</comment>
<protein>
    <recommendedName>
        <fullName evidence="11">ATP synthase subunit b, chloroplastic</fullName>
    </recommendedName>
    <alternativeName>
        <fullName evidence="11">ATP synthase F(0) sector subunit b</fullName>
    </alternativeName>
    <alternativeName>
        <fullName evidence="11">ATPase subunit I</fullName>
    </alternativeName>
</protein>
<evidence type="ECO:0000256" key="12">
    <source>
        <dbReference type="RuleBase" id="RU003848"/>
    </source>
</evidence>
<keyword evidence="14" id="KW-0150">Chloroplast</keyword>